<gene>
    <name evidence="2" type="ORF">LKD81_00795</name>
</gene>
<keyword evidence="3" id="KW-1185">Reference proteome</keyword>
<dbReference type="InterPro" id="IPR042070">
    <property type="entry name" value="PucR_C-HTH_sf"/>
</dbReference>
<dbReference type="Proteomes" id="UP001198182">
    <property type="component" value="Unassembled WGS sequence"/>
</dbReference>
<dbReference type="AlphaFoldDB" id="A0AAE3JDY2"/>
<dbReference type="PANTHER" id="PTHR33744">
    <property type="entry name" value="CARBOHYDRATE DIACID REGULATOR"/>
    <property type="match status" value="1"/>
</dbReference>
<evidence type="ECO:0000313" key="2">
    <source>
        <dbReference type="EMBL" id="MCC2229538.1"/>
    </source>
</evidence>
<feature type="domain" description="PucR C-terminal helix-turn-helix" evidence="1">
    <location>
        <begin position="334"/>
        <end position="387"/>
    </location>
</feature>
<proteinExistence type="predicted"/>
<dbReference type="InterPro" id="IPR025736">
    <property type="entry name" value="PucR_C-HTH_dom"/>
</dbReference>
<dbReference type="Pfam" id="PF13556">
    <property type="entry name" value="HTH_30"/>
    <property type="match status" value="1"/>
</dbReference>
<accession>A0AAE3JDY2</accession>
<organism evidence="2 3">
    <name type="scientific">Hominifimenecus microfluidus</name>
    <dbReference type="NCBI Taxonomy" id="2885348"/>
    <lineage>
        <taxon>Bacteria</taxon>
        <taxon>Bacillati</taxon>
        <taxon>Bacillota</taxon>
        <taxon>Clostridia</taxon>
        <taxon>Lachnospirales</taxon>
        <taxon>Lachnospiraceae</taxon>
        <taxon>Hominifimenecus</taxon>
    </lineage>
</organism>
<comment type="caution">
    <text evidence="2">The sequence shown here is derived from an EMBL/GenBank/DDBJ whole genome shotgun (WGS) entry which is preliminary data.</text>
</comment>
<dbReference type="EMBL" id="JAJEQR010000002">
    <property type="protein sequence ID" value="MCC2229538.1"/>
    <property type="molecule type" value="Genomic_DNA"/>
</dbReference>
<protein>
    <submittedName>
        <fullName evidence="2">Helix-turn-helix domain-containing protein</fullName>
    </submittedName>
</protein>
<sequence>MENERQKRYSTDVLLAEFFAQDDLKALAVDAGALLECPLLVLDDTFHVTAHHRPLGFTDPLFQETVRQGQITYEAGAVISQSDALSAGKADYVKLDGSEYRRRFAPLISSGVRLGYLICVDIDDHLQNIPPETWNTVEQVLAKQAFIETSRHDKPFETAEDILMHLLDGGFSSAPYFYLQTSGTYLADFHPTGFALIDLTAYHNEYLGKRHLKDELRARFPQSHSFLYRGDIFLFLHGTKDFNGFSALAEEFRLKVVMSDGLCDLFELPALYRTAHEALELMMDYRFHGGSVCMVAQLRTPLLLKNIEGRSDLIAKEIRALAAHDRENDTQYCETLYHYLTCCRSLKKTCDALFTHRNTVLYRIHRMQDDFLIPLDDSAVHADLLLGVSLLLFEEKGPDFFLHTMNKAESEE</sequence>
<dbReference type="Gene3D" id="1.10.10.2840">
    <property type="entry name" value="PucR C-terminal helix-turn-helix domain"/>
    <property type="match status" value="1"/>
</dbReference>
<name>A0AAE3JDY2_9FIRM</name>
<reference evidence="2" key="1">
    <citation type="submission" date="2021-10" db="EMBL/GenBank/DDBJ databases">
        <title>Anaerobic single-cell dispensing facilitates the cultivation of human gut bacteria.</title>
        <authorList>
            <person name="Afrizal A."/>
        </authorList>
    </citation>
    <scope>NUCLEOTIDE SEQUENCE</scope>
    <source>
        <strain evidence="2">CLA-AA-H215</strain>
    </source>
</reference>
<evidence type="ECO:0000313" key="3">
    <source>
        <dbReference type="Proteomes" id="UP001198182"/>
    </source>
</evidence>
<dbReference type="RefSeq" id="WP_308452355.1">
    <property type="nucleotide sequence ID" value="NZ_JAJEQR010000002.1"/>
</dbReference>
<dbReference type="PANTHER" id="PTHR33744:SF15">
    <property type="entry name" value="CARBOHYDRATE DIACID REGULATOR"/>
    <property type="match status" value="1"/>
</dbReference>
<dbReference type="InterPro" id="IPR051448">
    <property type="entry name" value="CdaR-like_regulators"/>
</dbReference>
<evidence type="ECO:0000259" key="1">
    <source>
        <dbReference type="Pfam" id="PF13556"/>
    </source>
</evidence>